<reference evidence="2" key="1">
    <citation type="submission" date="2021-03" db="EMBL/GenBank/DDBJ databases">
        <title>Draft genome sequence of rust myrtle Austropuccinia psidii MF-1, a brazilian biotype.</title>
        <authorList>
            <person name="Quecine M.C."/>
            <person name="Pachon D.M.R."/>
            <person name="Bonatelli M.L."/>
            <person name="Correr F.H."/>
            <person name="Franceschini L.M."/>
            <person name="Leite T.F."/>
            <person name="Margarido G.R.A."/>
            <person name="Almeida C.A."/>
            <person name="Ferrarezi J.A."/>
            <person name="Labate C.A."/>
        </authorList>
    </citation>
    <scope>NUCLEOTIDE SEQUENCE</scope>
    <source>
        <strain evidence="2">MF-1</strain>
    </source>
</reference>
<feature type="region of interest" description="Disordered" evidence="1">
    <location>
        <begin position="1"/>
        <end position="23"/>
    </location>
</feature>
<accession>A0A9Q3F882</accession>
<protein>
    <submittedName>
        <fullName evidence="2">Uncharacterized protein</fullName>
    </submittedName>
</protein>
<gene>
    <name evidence="2" type="ORF">O181_076220</name>
</gene>
<name>A0A9Q3F882_9BASI</name>
<dbReference type="EMBL" id="AVOT02041235">
    <property type="protein sequence ID" value="MBW0536505.1"/>
    <property type="molecule type" value="Genomic_DNA"/>
</dbReference>
<sequence length="152" mass="17860">MIREIANSPPDSDTQGSDELDGEEVEVDINPVLPLVILLQKEFKVTSFPPLPELSNQPLFKDNGDKTPHLTRQYFQSRQEWPKTSSWQNHKEIYVHILIGHQFLGRRALWNSFWDTTQGSFIEKRILIEIKENHILKFQKDLLNEKRRGKII</sequence>
<proteinExistence type="predicted"/>
<keyword evidence="3" id="KW-1185">Reference proteome</keyword>
<evidence type="ECO:0000313" key="3">
    <source>
        <dbReference type="Proteomes" id="UP000765509"/>
    </source>
</evidence>
<evidence type="ECO:0000256" key="1">
    <source>
        <dbReference type="SAM" id="MobiDB-lite"/>
    </source>
</evidence>
<organism evidence="2 3">
    <name type="scientific">Austropuccinia psidii MF-1</name>
    <dbReference type="NCBI Taxonomy" id="1389203"/>
    <lineage>
        <taxon>Eukaryota</taxon>
        <taxon>Fungi</taxon>
        <taxon>Dikarya</taxon>
        <taxon>Basidiomycota</taxon>
        <taxon>Pucciniomycotina</taxon>
        <taxon>Pucciniomycetes</taxon>
        <taxon>Pucciniales</taxon>
        <taxon>Sphaerophragmiaceae</taxon>
        <taxon>Austropuccinia</taxon>
    </lineage>
</organism>
<dbReference type="AlphaFoldDB" id="A0A9Q3F882"/>
<dbReference type="Proteomes" id="UP000765509">
    <property type="component" value="Unassembled WGS sequence"/>
</dbReference>
<comment type="caution">
    <text evidence="2">The sequence shown here is derived from an EMBL/GenBank/DDBJ whole genome shotgun (WGS) entry which is preliminary data.</text>
</comment>
<evidence type="ECO:0000313" key="2">
    <source>
        <dbReference type="EMBL" id="MBW0536505.1"/>
    </source>
</evidence>